<organism evidence="2">
    <name type="scientific">uncultured virus</name>
    <dbReference type="NCBI Taxonomy" id="340016"/>
    <lineage>
        <taxon>Viruses</taxon>
        <taxon>environmental samples</taxon>
    </lineage>
</organism>
<dbReference type="Pfam" id="PF02305">
    <property type="entry name" value="Phage_F"/>
    <property type="match status" value="1"/>
</dbReference>
<dbReference type="Gene3D" id="2.60.169.10">
    <property type="entry name" value="Microviridae F protein"/>
    <property type="match status" value="2"/>
</dbReference>
<evidence type="ECO:0000313" key="2">
    <source>
        <dbReference type="EMBL" id="AOV86347.1"/>
    </source>
</evidence>
<protein>
    <submittedName>
        <fullName evidence="2">Putative capsid VP1</fullName>
    </submittedName>
</protein>
<evidence type="ECO:0000256" key="1">
    <source>
        <dbReference type="ARBA" id="ARBA00009963"/>
    </source>
</evidence>
<sequence length="526" mass="57378">MVPRAEVPRSTFVTRHSRKVTFDGGFLIPFFVDEILPGDVHKGRVTIFARLATMLFPLMDNVTLETFFFFVPNRLLWSNWVRMMGEQTSPGDTIAYTTPQIVSPAGGFAVGGIFDYFGLPTVGQVTAGQTVTVNALPLRAYRLIYHEWFRDQDIDGGQLPTSGDGPDVHTSYSVFRRRKRHDYFTSCRPWPLKGGVEVPLPISGQATVRGIGMLTAGTPTAGSPVGDEAPGTPISGWSAYYAGGSANVVFRATAPAASADPLIYADLSTATGATLNALRLAIATQRLLEMDARGGTRYVEILYNQWGVDPEDWRLQRPEYVGGGRSSIQTSAIPQSSATNLTGGSTALGTLAATGTFADQHEFSLYAREHGYLIGLVNVTADLTYQQGLHKMWSRQTRYDFYHPAFANLGEQAVLNQELYVTGTDATDTAVFGYQERWSEYRHRPSTITGLFRSTSAGTLEAWHAAQKFTAQPTLNGTFIEDNPPFSRVLAAGAAANGAQVLFDSVFDIASTRALPMYSVPGLDRF</sequence>
<proteinExistence type="inferred from homology"/>
<dbReference type="InterPro" id="IPR016184">
    <property type="entry name" value="Capsid/spike_ssDNA_virus"/>
</dbReference>
<dbReference type="SUPFAM" id="SSF88645">
    <property type="entry name" value="ssDNA viruses"/>
    <property type="match status" value="1"/>
</dbReference>
<dbReference type="InterPro" id="IPR037002">
    <property type="entry name" value="Microviridae_protein_F_sf"/>
</dbReference>
<name>A0A1D8MK71_9VIRU</name>
<accession>A0A1D8MK71</accession>
<comment type="similarity">
    <text evidence="1">Belongs to the microviridae F protein family.</text>
</comment>
<dbReference type="EMBL" id="KX259461">
    <property type="protein sequence ID" value="AOV86347.1"/>
    <property type="molecule type" value="Genomic_DNA"/>
</dbReference>
<dbReference type="GO" id="GO:0005198">
    <property type="term" value="F:structural molecule activity"/>
    <property type="evidence" value="ECO:0007669"/>
    <property type="project" value="InterPro"/>
</dbReference>
<reference evidence="2" key="1">
    <citation type="submission" date="2016-05" db="EMBL/GenBank/DDBJ databases">
        <title>Viral Hybridization Blurs Taxonomic Lines in a Wastewater Treatment Plant.</title>
        <authorList>
            <person name="Pearson V.M.M."/>
            <person name="Caudle S.B."/>
            <person name="Rokyta D.R."/>
        </authorList>
    </citation>
    <scope>NUCLEOTIDE SEQUENCE</scope>
    <source>
        <strain evidence="2">Wastewater_Microviridae_FL7</strain>
    </source>
</reference>
<dbReference type="InterPro" id="IPR003514">
    <property type="entry name" value="Microviridae_protein_F"/>
</dbReference>